<protein>
    <submittedName>
        <fullName evidence="1">Geranylgeranyl reductase</fullName>
    </submittedName>
    <submittedName>
        <fullName evidence="2">Oxidoreductase</fullName>
        <ecNumber evidence="2">1.-.-.-</ecNumber>
    </submittedName>
</protein>
<dbReference type="AlphaFoldDB" id="A0A0T5P4A0"/>
<dbReference type="PANTHER" id="PTHR42685">
    <property type="entry name" value="GERANYLGERANYL DIPHOSPHATE REDUCTASE"/>
    <property type="match status" value="1"/>
</dbReference>
<organism evidence="1 3">
    <name type="scientific">Roseovarius indicus</name>
    <dbReference type="NCBI Taxonomy" id="540747"/>
    <lineage>
        <taxon>Bacteria</taxon>
        <taxon>Pseudomonadati</taxon>
        <taxon>Pseudomonadota</taxon>
        <taxon>Alphaproteobacteria</taxon>
        <taxon>Rhodobacterales</taxon>
        <taxon>Roseobacteraceae</taxon>
        <taxon>Roseovarius</taxon>
    </lineage>
</organism>
<dbReference type="InterPro" id="IPR036188">
    <property type="entry name" value="FAD/NAD-bd_sf"/>
</dbReference>
<dbReference type="PATRIC" id="fig|540747.5.peg.1863"/>
<dbReference type="InterPro" id="IPR011777">
    <property type="entry name" value="Geranylgeranyl_Rdtase_fam"/>
</dbReference>
<sequence length="390" mass="42249">MPHFDLVILGAGPAGASAAVTARKKGLSVALIDKARFPRPKLCGGLITGRCATHLRDVFNLDIDPQLFETRRNFEFFMDGKPLGRLDGVPPTHLTMRWDFDQLLVSKALAAGAADYTGQRVETLDLEANRIILQSGETLGYTCLIGADGVQSIVARALFGDPFDKSRVGFALEIEAPSQTPTPDTPIRIDFAAADWGYGWSFPKRGSTTIGLGGLHDKNPDMKGHLARYLDTLHTGQDARVKGHFLPFGGYRSVPGRTNVLLAGDAAGFVDPITGEGIGHAIQSGALAATAAADAIAAGRPDTALALYRPKTRPIRTALRSARLLRPVIFSPALKPFFASTFRASRTLKRDYMHLLSGDAEYPQLLARTALRLPRAALRWALRRKRSVSR</sequence>
<dbReference type="KEGG" id="rid:RIdsm_03770"/>
<dbReference type="EC" id="1.-.-.-" evidence="2"/>
<evidence type="ECO:0000313" key="3">
    <source>
        <dbReference type="Proteomes" id="UP000051401"/>
    </source>
</evidence>
<proteinExistence type="predicted"/>
<dbReference type="PRINTS" id="PR00420">
    <property type="entry name" value="RNGMNOXGNASE"/>
</dbReference>
<evidence type="ECO:0000313" key="1">
    <source>
        <dbReference type="EMBL" id="KRS15947.1"/>
    </source>
</evidence>
<dbReference type="PANTHER" id="PTHR42685:SF22">
    <property type="entry name" value="CONDITIONED MEDIUM FACTOR RECEPTOR 1"/>
    <property type="match status" value="1"/>
</dbReference>
<dbReference type="EMBL" id="CP031598">
    <property type="protein sequence ID" value="QEW27947.1"/>
    <property type="molecule type" value="Genomic_DNA"/>
</dbReference>
<dbReference type="RefSeq" id="WP_057819040.1">
    <property type="nucleotide sequence ID" value="NZ_CP031598.1"/>
</dbReference>
<keyword evidence="3" id="KW-1185">Reference proteome</keyword>
<dbReference type="Pfam" id="PF12831">
    <property type="entry name" value="FAD_oxidored"/>
    <property type="match status" value="1"/>
</dbReference>
<accession>A0A0T5P4A0</accession>
<dbReference type="NCBIfam" id="TIGR02032">
    <property type="entry name" value="GG-red-SF"/>
    <property type="match status" value="1"/>
</dbReference>
<reference evidence="2 4" key="2">
    <citation type="submission" date="2018-08" db="EMBL/GenBank/DDBJ databases">
        <title>Genetic Globetrotter - A new plasmid hitch-hiking vast phylogenetic and geographic distances.</title>
        <authorList>
            <person name="Vollmers J."/>
            <person name="Petersen J."/>
        </authorList>
    </citation>
    <scope>NUCLEOTIDE SEQUENCE [LARGE SCALE GENOMIC DNA]</scope>
    <source>
        <strain evidence="2 4">DSM 26383</strain>
    </source>
</reference>
<dbReference type="STRING" id="540747.SAMN04488031_11319"/>
<dbReference type="EMBL" id="LAXI01000017">
    <property type="protein sequence ID" value="KRS15947.1"/>
    <property type="molecule type" value="Genomic_DNA"/>
</dbReference>
<reference evidence="1 3" key="1">
    <citation type="submission" date="2015-04" db="EMBL/GenBank/DDBJ databases">
        <title>The draft genome sequence of Roseovarius indicus B108T.</title>
        <authorList>
            <person name="Li G."/>
            <person name="Lai Q."/>
            <person name="Shao Z."/>
            <person name="Yan P."/>
        </authorList>
    </citation>
    <scope>NUCLEOTIDE SEQUENCE [LARGE SCALE GENOMIC DNA]</scope>
    <source>
        <strain evidence="1 3">B108</strain>
    </source>
</reference>
<dbReference type="InterPro" id="IPR050407">
    <property type="entry name" value="Geranylgeranyl_reductase"/>
</dbReference>
<dbReference type="SUPFAM" id="SSF51905">
    <property type="entry name" value="FAD/NAD(P)-binding domain"/>
    <property type="match status" value="1"/>
</dbReference>
<name>A0A0T5P4A0_9RHOB</name>
<evidence type="ECO:0000313" key="2">
    <source>
        <dbReference type="EMBL" id="QEW27947.1"/>
    </source>
</evidence>
<evidence type="ECO:0000313" key="4">
    <source>
        <dbReference type="Proteomes" id="UP000325785"/>
    </source>
</evidence>
<dbReference type="OrthoDB" id="417034at2"/>
<keyword evidence="2" id="KW-0560">Oxidoreductase</keyword>
<dbReference type="Gene3D" id="3.50.50.60">
    <property type="entry name" value="FAD/NAD(P)-binding domain"/>
    <property type="match status" value="1"/>
</dbReference>
<gene>
    <name evidence="2" type="ORF">RIdsm_03770</name>
    <name evidence="1" type="ORF">XM52_20505</name>
</gene>
<dbReference type="Proteomes" id="UP000051401">
    <property type="component" value="Unassembled WGS sequence"/>
</dbReference>
<dbReference type="Proteomes" id="UP000325785">
    <property type="component" value="Chromosome"/>
</dbReference>
<dbReference type="GO" id="GO:0016628">
    <property type="term" value="F:oxidoreductase activity, acting on the CH-CH group of donors, NAD or NADP as acceptor"/>
    <property type="evidence" value="ECO:0007669"/>
    <property type="project" value="InterPro"/>
</dbReference>